<name>A0A5B6UTM5_9ROSI</name>
<keyword evidence="2" id="KW-1185">Reference proteome</keyword>
<dbReference type="AlphaFoldDB" id="A0A5B6UTM5"/>
<accession>A0A5B6UTM5</accession>
<evidence type="ECO:0000313" key="1">
    <source>
        <dbReference type="EMBL" id="KAA3457025.1"/>
    </source>
</evidence>
<sequence length="74" mass="8092">MQLEIVYCPIPSLCKVALSVPVPVSLSPTSRCATLLFSISILHCQDPYWSNSALPEQQRKAILKARGTTADLYG</sequence>
<comment type="caution">
    <text evidence="1">The sequence shown here is derived from an EMBL/GenBank/DDBJ whole genome shotgun (WGS) entry which is preliminary data.</text>
</comment>
<protein>
    <submittedName>
        <fullName evidence="1">Auxin response factor 9 isoform X2</fullName>
    </submittedName>
</protein>
<organism evidence="1 2">
    <name type="scientific">Gossypium australe</name>
    <dbReference type="NCBI Taxonomy" id="47621"/>
    <lineage>
        <taxon>Eukaryota</taxon>
        <taxon>Viridiplantae</taxon>
        <taxon>Streptophyta</taxon>
        <taxon>Embryophyta</taxon>
        <taxon>Tracheophyta</taxon>
        <taxon>Spermatophyta</taxon>
        <taxon>Magnoliopsida</taxon>
        <taxon>eudicotyledons</taxon>
        <taxon>Gunneridae</taxon>
        <taxon>Pentapetalae</taxon>
        <taxon>rosids</taxon>
        <taxon>malvids</taxon>
        <taxon>Malvales</taxon>
        <taxon>Malvaceae</taxon>
        <taxon>Malvoideae</taxon>
        <taxon>Gossypium</taxon>
    </lineage>
</organism>
<gene>
    <name evidence="1" type="ORF">EPI10_003752</name>
</gene>
<reference evidence="2" key="1">
    <citation type="journal article" date="2019" name="Plant Biotechnol. J.">
        <title>Genome sequencing of the Australian wild diploid species Gossypium australe highlights disease resistance and delayed gland morphogenesis.</title>
        <authorList>
            <person name="Cai Y."/>
            <person name="Cai X."/>
            <person name="Wang Q."/>
            <person name="Wang P."/>
            <person name="Zhang Y."/>
            <person name="Cai C."/>
            <person name="Xu Y."/>
            <person name="Wang K."/>
            <person name="Zhou Z."/>
            <person name="Wang C."/>
            <person name="Geng S."/>
            <person name="Li B."/>
            <person name="Dong Q."/>
            <person name="Hou Y."/>
            <person name="Wang H."/>
            <person name="Ai P."/>
            <person name="Liu Z."/>
            <person name="Yi F."/>
            <person name="Sun M."/>
            <person name="An G."/>
            <person name="Cheng J."/>
            <person name="Zhang Y."/>
            <person name="Shi Q."/>
            <person name="Xie Y."/>
            <person name="Shi X."/>
            <person name="Chang Y."/>
            <person name="Huang F."/>
            <person name="Chen Y."/>
            <person name="Hong S."/>
            <person name="Mi L."/>
            <person name="Sun Q."/>
            <person name="Zhang L."/>
            <person name="Zhou B."/>
            <person name="Peng R."/>
            <person name="Zhang X."/>
            <person name="Liu F."/>
        </authorList>
    </citation>
    <scope>NUCLEOTIDE SEQUENCE [LARGE SCALE GENOMIC DNA]</scope>
    <source>
        <strain evidence="2">cv. PA1801</strain>
    </source>
</reference>
<evidence type="ECO:0000313" key="2">
    <source>
        <dbReference type="Proteomes" id="UP000325315"/>
    </source>
</evidence>
<dbReference type="OrthoDB" id="1050118at2759"/>
<proteinExistence type="predicted"/>
<dbReference type="Proteomes" id="UP000325315">
    <property type="component" value="Unassembled WGS sequence"/>
</dbReference>
<dbReference type="EMBL" id="SMMG02000011">
    <property type="protein sequence ID" value="KAA3457025.1"/>
    <property type="molecule type" value="Genomic_DNA"/>
</dbReference>